<organism evidence="12 13">
    <name type="scientific">Natronosalvus hydrolyticus</name>
    <dbReference type="NCBI Taxonomy" id="2979988"/>
    <lineage>
        <taxon>Archaea</taxon>
        <taxon>Methanobacteriati</taxon>
        <taxon>Methanobacteriota</taxon>
        <taxon>Stenosarchaea group</taxon>
        <taxon>Halobacteria</taxon>
        <taxon>Halobacteriales</taxon>
        <taxon>Natrialbaceae</taxon>
        <taxon>Natronosalvus</taxon>
    </lineage>
</organism>
<dbReference type="AlphaFoldDB" id="A0AAP2ZAU5"/>
<evidence type="ECO:0000256" key="6">
    <source>
        <dbReference type="ARBA" id="ARBA00022825"/>
    </source>
</evidence>
<evidence type="ECO:0000313" key="12">
    <source>
        <dbReference type="EMBL" id="MCU4753827.1"/>
    </source>
</evidence>
<dbReference type="PROSITE" id="PS51318">
    <property type="entry name" value="TAT"/>
    <property type="match status" value="1"/>
</dbReference>
<keyword evidence="3" id="KW-0964">Secreted</keyword>
<keyword evidence="6 8" id="KW-0720">Serine protease</keyword>
<feature type="active site" description="Charge relay system" evidence="7 8">
    <location>
        <position position="157"/>
    </location>
</feature>
<keyword evidence="5 8" id="KW-0378">Hydrolase</keyword>
<dbReference type="InterPro" id="IPR023828">
    <property type="entry name" value="Peptidase_S8_Ser-AS"/>
</dbReference>
<keyword evidence="13" id="KW-1185">Reference proteome</keyword>
<feature type="active site" description="Charge relay system" evidence="7 8">
    <location>
        <position position="198"/>
    </location>
</feature>
<evidence type="ECO:0000256" key="1">
    <source>
        <dbReference type="ARBA" id="ARBA00004613"/>
    </source>
</evidence>
<dbReference type="InterPro" id="IPR000601">
    <property type="entry name" value="PKD_dom"/>
</dbReference>
<dbReference type="InterPro" id="IPR022398">
    <property type="entry name" value="Peptidase_S8_His-AS"/>
</dbReference>
<dbReference type="PRINTS" id="PR00723">
    <property type="entry name" value="SUBTILISIN"/>
</dbReference>
<evidence type="ECO:0000256" key="9">
    <source>
        <dbReference type="SAM" id="MobiDB-lite"/>
    </source>
</evidence>
<reference evidence="12 13" key="1">
    <citation type="submission" date="2022-09" db="EMBL/GenBank/DDBJ databases">
        <title>Enrichment on poylsaccharides allowed isolation of novel metabolic and taxonomic groups of Haloarchaea.</title>
        <authorList>
            <person name="Sorokin D.Y."/>
            <person name="Elcheninov A.G."/>
            <person name="Khizhniak T.V."/>
            <person name="Kolganova T.V."/>
            <person name="Kublanov I.V."/>
        </authorList>
    </citation>
    <scope>NUCLEOTIDE SEQUENCE [LARGE SCALE GENOMIC DNA]</scope>
    <source>
        <strain evidence="12 13">AArc-curdl1</strain>
    </source>
</reference>
<dbReference type="GO" id="GO:0005576">
    <property type="term" value="C:extracellular region"/>
    <property type="evidence" value="ECO:0007669"/>
    <property type="project" value="UniProtKB-SubCell"/>
</dbReference>
<feature type="domain" description="PKD" evidence="11">
    <location>
        <begin position="424"/>
        <end position="504"/>
    </location>
</feature>
<dbReference type="PROSITE" id="PS51892">
    <property type="entry name" value="SUBTILASE"/>
    <property type="match status" value="1"/>
</dbReference>
<protein>
    <submittedName>
        <fullName evidence="12">S8 family serine peptidase</fullName>
    </submittedName>
</protein>
<dbReference type="SUPFAM" id="SSF52743">
    <property type="entry name" value="Subtilisin-like"/>
    <property type="match status" value="1"/>
</dbReference>
<dbReference type="InterPro" id="IPR034084">
    <property type="entry name" value="Thermitase-like_dom"/>
</dbReference>
<evidence type="ECO:0000259" key="11">
    <source>
        <dbReference type="Pfam" id="PF18911"/>
    </source>
</evidence>
<proteinExistence type="inferred from homology"/>
<evidence type="ECO:0000313" key="13">
    <source>
        <dbReference type="Proteomes" id="UP001321047"/>
    </source>
</evidence>
<comment type="subcellular location">
    <subcellularLocation>
        <location evidence="1">Secreted</location>
    </subcellularLocation>
</comment>
<dbReference type="Pfam" id="PF00082">
    <property type="entry name" value="Peptidase_S8"/>
    <property type="match status" value="1"/>
</dbReference>
<dbReference type="Gene3D" id="3.40.50.200">
    <property type="entry name" value="Peptidase S8/S53 domain"/>
    <property type="match status" value="1"/>
</dbReference>
<dbReference type="GO" id="GO:0004252">
    <property type="term" value="F:serine-type endopeptidase activity"/>
    <property type="evidence" value="ECO:0007669"/>
    <property type="project" value="UniProtKB-UniRule"/>
</dbReference>
<dbReference type="InterPro" id="IPR050131">
    <property type="entry name" value="Peptidase_S8_subtilisin-like"/>
</dbReference>
<evidence type="ECO:0000256" key="3">
    <source>
        <dbReference type="ARBA" id="ARBA00022525"/>
    </source>
</evidence>
<dbReference type="Pfam" id="PF18911">
    <property type="entry name" value="PKD_4"/>
    <property type="match status" value="1"/>
</dbReference>
<evidence type="ECO:0000256" key="8">
    <source>
        <dbReference type="PROSITE-ProRule" id="PRU01240"/>
    </source>
</evidence>
<dbReference type="InterPro" id="IPR036852">
    <property type="entry name" value="Peptidase_S8/S53_dom_sf"/>
</dbReference>
<dbReference type="Gene3D" id="2.60.40.10">
    <property type="entry name" value="Immunoglobulins"/>
    <property type="match status" value="1"/>
</dbReference>
<dbReference type="InterPro" id="IPR013783">
    <property type="entry name" value="Ig-like_fold"/>
</dbReference>
<accession>A0AAP2ZAU5</accession>
<dbReference type="PANTHER" id="PTHR43806:SF11">
    <property type="entry name" value="CEREVISIN-RELATED"/>
    <property type="match status" value="1"/>
</dbReference>
<feature type="compositionally biased region" description="Acidic residues" evidence="9">
    <location>
        <begin position="406"/>
        <end position="420"/>
    </location>
</feature>
<keyword evidence="4 8" id="KW-0645">Protease</keyword>
<dbReference type="InterPro" id="IPR015500">
    <property type="entry name" value="Peptidase_S8_subtilisin-rel"/>
</dbReference>
<dbReference type="InterPro" id="IPR035986">
    <property type="entry name" value="PKD_dom_sf"/>
</dbReference>
<dbReference type="Gene3D" id="2.60.120.380">
    <property type="match status" value="1"/>
</dbReference>
<comment type="caution">
    <text evidence="12">The sequence shown here is derived from an EMBL/GenBank/DDBJ whole genome shotgun (WGS) entry which is preliminary data.</text>
</comment>
<feature type="domain" description="Peptidase S8/S53" evidence="10">
    <location>
        <begin position="150"/>
        <end position="396"/>
    </location>
</feature>
<evidence type="ECO:0000256" key="7">
    <source>
        <dbReference type="PIRSR" id="PIRSR615500-1"/>
    </source>
</evidence>
<dbReference type="InterPro" id="IPR006311">
    <property type="entry name" value="TAT_signal"/>
</dbReference>
<name>A0AAP2ZAU5_9EURY</name>
<dbReference type="GO" id="GO:0006508">
    <property type="term" value="P:proteolysis"/>
    <property type="evidence" value="ECO:0007669"/>
    <property type="project" value="UniProtKB-KW"/>
</dbReference>
<comment type="similarity">
    <text evidence="2 8">Belongs to the peptidase S8 family.</text>
</comment>
<feature type="active site" description="Charge relay system" evidence="7 8">
    <location>
        <position position="350"/>
    </location>
</feature>
<dbReference type="SUPFAM" id="SSF49299">
    <property type="entry name" value="PKD domain"/>
    <property type="match status" value="1"/>
</dbReference>
<dbReference type="CDD" id="cd07484">
    <property type="entry name" value="Peptidases_S8_Thermitase_like"/>
    <property type="match status" value="1"/>
</dbReference>
<evidence type="ECO:0000256" key="4">
    <source>
        <dbReference type="ARBA" id="ARBA00022670"/>
    </source>
</evidence>
<gene>
    <name evidence="12" type="ORF">OB919_17880</name>
</gene>
<dbReference type="PROSITE" id="PS00137">
    <property type="entry name" value="SUBTILASE_HIS"/>
    <property type="match status" value="1"/>
</dbReference>
<dbReference type="PROSITE" id="PS00138">
    <property type="entry name" value="SUBTILASE_SER"/>
    <property type="match status" value="1"/>
</dbReference>
<evidence type="ECO:0000259" key="10">
    <source>
        <dbReference type="Pfam" id="PF00082"/>
    </source>
</evidence>
<dbReference type="Proteomes" id="UP001321047">
    <property type="component" value="Unassembled WGS sequence"/>
</dbReference>
<sequence length="624" mass="64378">MSDDGSHSFDRRSVLKGASALGAFLGISGVTAATPGRKPGPKEDEIVVGLGANISKAEAAVEPAIPADAEIVHKNETLGYVAVKLPEQASIQAKESIKANVAKQSGVEYVEDNETYEALVVPNDPLYGQQYAPQQVGCEDAWEVTFGDPDVTIAVIDQGIQYDHPNLAENMDGSVSNYGYDFVDNNDDPYPVSVGENHGTHVGGIAAGGTNNGEGHAGVSNCSMLSARALGDGGGGSLTDIADAIQWAGDQGADVINMSLGGGGFNDTMNNACEYAYSQGSLLIAAAGNDGGSVNYPAAYDSVMAVSAIDSNENIANFSSRGSEIELAAPGVNVLSTVNWDDYDSLSGTSMASPVAAGVAGLAKSANPGMDNDQLRDHLKATAVDIGLSSTEQGAGRVDAANAVGEGDDDDDDDDDDGGESPESPTAVIDVSDTTPEVGDTVELDGTGSSSPNGEITEYFWNADPGGSVTSPTASLQRDEEVDVDVSLTITDEDGQTDTETVTVSFGGDSGGQCGDEVNVASVEGSLSGGWWGNPSDSYTYNLQTADPCASTITLDGPSNATFDLYLTLDGRTPTTSDYDERSYNWGADEEITVDLDGSETFGILVDRYDGSGSYTLTVEELGK</sequence>
<dbReference type="PANTHER" id="PTHR43806">
    <property type="entry name" value="PEPTIDASE S8"/>
    <property type="match status" value="1"/>
</dbReference>
<dbReference type="EMBL" id="JAOPJZ010000023">
    <property type="protein sequence ID" value="MCU4753827.1"/>
    <property type="molecule type" value="Genomic_DNA"/>
</dbReference>
<evidence type="ECO:0000256" key="5">
    <source>
        <dbReference type="ARBA" id="ARBA00022801"/>
    </source>
</evidence>
<feature type="region of interest" description="Disordered" evidence="9">
    <location>
        <begin position="390"/>
        <end position="481"/>
    </location>
</feature>
<dbReference type="InterPro" id="IPR000209">
    <property type="entry name" value="Peptidase_S8/S53_dom"/>
</dbReference>
<dbReference type="RefSeq" id="WP_342810134.1">
    <property type="nucleotide sequence ID" value="NZ_JAOPJZ010000023.1"/>
</dbReference>
<evidence type="ECO:0000256" key="2">
    <source>
        <dbReference type="ARBA" id="ARBA00011073"/>
    </source>
</evidence>